<dbReference type="GO" id="GO:0050661">
    <property type="term" value="F:NADP binding"/>
    <property type="evidence" value="ECO:0007669"/>
    <property type="project" value="InterPro"/>
</dbReference>
<accession>A0A7W3J4X7</accession>
<dbReference type="RefSeq" id="WP_182614124.1">
    <property type="nucleotide sequence ID" value="NZ_BAAATF010000002.1"/>
</dbReference>
<dbReference type="PIRSF" id="PIRSF000194">
    <property type="entry name" value="DHFR"/>
    <property type="match status" value="1"/>
</dbReference>
<dbReference type="GO" id="GO:0046452">
    <property type="term" value="P:dihydrofolate metabolic process"/>
    <property type="evidence" value="ECO:0007669"/>
    <property type="project" value="TreeGrafter"/>
</dbReference>
<comment type="similarity">
    <text evidence="2 7">Belongs to the dihydrofolate reductase family.</text>
</comment>
<dbReference type="PROSITE" id="PS51330">
    <property type="entry name" value="DHFR_2"/>
    <property type="match status" value="1"/>
</dbReference>
<dbReference type="InterPro" id="IPR024072">
    <property type="entry name" value="DHFR-like_dom_sf"/>
</dbReference>
<keyword evidence="6 7" id="KW-0560">Oxidoreductase</keyword>
<comment type="catalytic activity">
    <reaction evidence="7">
        <text>(6S)-5,6,7,8-tetrahydrofolate + NADP(+) = 7,8-dihydrofolate + NADPH + H(+)</text>
        <dbReference type="Rhea" id="RHEA:15009"/>
        <dbReference type="ChEBI" id="CHEBI:15378"/>
        <dbReference type="ChEBI" id="CHEBI:57451"/>
        <dbReference type="ChEBI" id="CHEBI:57453"/>
        <dbReference type="ChEBI" id="CHEBI:57783"/>
        <dbReference type="ChEBI" id="CHEBI:58349"/>
        <dbReference type="EC" id="1.5.1.3"/>
    </reaction>
</comment>
<keyword evidence="4 7" id="KW-0554">One-carbon metabolism</keyword>
<dbReference type="GO" id="GO:0046654">
    <property type="term" value="P:tetrahydrofolate biosynthetic process"/>
    <property type="evidence" value="ECO:0007669"/>
    <property type="project" value="UniProtKB-UniPathway"/>
</dbReference>
<gene>
    <name evidence="9" type="ORF">FHX71_000328</name>
</gene>
<evidence type="ECO:0000256" key="5">
    <source>
        <dbReference type="ARBA" id="ARBA00022857"/>
    </source>
</evidence>
<dbReference type="PANTHER" id="PTHR48069">
    <property type="entry name" value="DIHYDROFOLATE REDUCTASE"/>
    <property type="match status" value="1"/>
</dbReference>
<comment type="caution">
    <text evidence="9">The sequence shown here is derived from an EMBL/GenBank/DDBJ whole genome shotgun (WGS) entry which is preliminary data.</text>
</comment>
<keyword evidence="5 7" id="KW-0521">NADP</keyword>
<dbReference type="EC" id="1.5.1.3" evidence="3 7"/>
<dbReference type="GO" id="GO:0005829">
    <property type="term" value="C:cytosol"/>
    <property type="evidence" value="ECO:0007669"/>
    <property type="project" value="TreeGrafter"/>
</dbReference>
<evidence type="ECO:0000313" key="9">
    <source>
        <dbReference type="EMBL" id="MBA8806386.1"/>
    </source>
</evidence>
<comment type="pathway">
    <text evidence="1 7">Cofactor biosynthesis; tetrahydrofolate biosynthesis; 5,6,7,8-tetrahydrofolate from 7,8-dihydrofolate: step 1/1.</text>
</comment>
<evidence type="ECO:0000256" key="6">
    <source>
        <dbReference type="ARBA" id="ARBA00023002"/>
    </source>
</evidence>
<dbReference type="InterPro" id="IPR012259">
    <property type="entry name" value="DHFR"/>
</dbReference>
<dbReference type="Pfam" id="PF00186">
    <property type="entry name" value="DHFR_1"/>
    <property type="match status" value="1"/>
</dbReference>
<feature type="domain" description="DHFR" evidence="8">
    <location>
        <begin position="3"/>
        <end position="165"/>
    </location>
</feature>
<reference evidence="9 10" key="1">
    <citation type="submission" date="2020-07" db="EMBL/GenBank/DDBJ databases">
        <title>Sequencing the genomes of 1000 actinobacteria strains.</title>
        <authorList>
            <person name="Klenk H.-P."/>
        </authorList>
    </citation>
    <scope>NUCLEOTIDE SEQUENCE [LARGE SCALE GENOMIC DNA]</scope>
    <source>
        <strain evidence="9 10">DSM 44121</strain>
    </source>
</reference>
<organism evidence="9 10">
    <name type="scientific">Promicromonospora sukumoe</name>
    <dbReference type="NCBI Taxonomy" id="88382"/>
    <lineage>
        <taxon>Bacteria</taxon>
        <taxon>Bacillati</taxon>
        <taxon>Actinomycetota</taxon>
        <taxon>Actinomycetes</taxon>
        <taxon>Micrococcales</taxon>
        <taxon>Promicromonosporaceae</taxon>
        <taxon>Promicromonospora</taxon>
    </lineage>
</organism>
<evidence type="ECO:0000256" key="3">
    <source>
        <dbReference type="ARBA" id="ARBA00012856"/>
    </source>
</evidence>
<evidence type="ECO:0000259" key="8">
    <source>
        <dbReference type="PROSITE" id="PS51330"/>
    </source>
</evidence>
<dbReference type="AlphaFoldDB" id="A0A7W3J4X7"/>
<dbReference type="GO" id="GO:0046655">
    <property type="term" value="P:folic acid metabolic process"/>
    <property type="evidence" value="ECO:0007669"/>
    <property type="project" value="TreeGrafter"/>
</dbReference>
<sequence>MRSIIVIGAVANGRVAGLSGRMPWHAPADLRRFRQLTLGKAVVMGYRTWKSLDGPLGGRRNIVLARERTASAAGAVLAGSLDEALAAVDDETDVCLIGGTEVWSAGLDIADSLRLTHIDADYPGDTFFPAIDLRVWHETDRIETLSAVDGVDRKISFIDYVRGDR</sequence>
<evidence type="ECO:0000313" key="10">
    <source>
        <dbReference type="Proteomes" id="UP000540568"/>
    </source>
</evidence>
<dbReference type="GO" id="GO:0004146">
    <property type="term" value="F:dihydrofolate reductase activity"/>
    <property type="evidence" value="ECO:0007669"/>
    <property type="project" value="UniProtKB-EC"/>
</dbReference>
<dbReference type="SUPFAM" id="SSF53597">
    <property type="entry name" value="Dihydrofolate reductase-like"/>
    <property type="match status" value="1"/>
</dbReference>
<evidence type="ECO:0000256" key="2">
    <source>
        <dbReference type="ARBA" id="ARBA00009539"/>
    </source>
</evidence>
<dbReference type="Proteomes" id="UP000540568">
    <property type="component" value="Unassembled WGS sequence"/>
</dbReference>
<dbReference type="PRINTS" id="PR00070">
    <property type="entry name" value="DHFR"/>
</dbReference>
<comment type="function">
    <text evidence="7">Key enzyme in folate metabolism. Catalyzes an essential reaction for de novo glycine and purine synthesis, and for DNA precursor synthesis.</text>
</comment>
<keyword evidence="10" id="KW-1185">Reference proteome</keyword>
<dbReference type="GO" id="GO:0006730">
    <property type="term" value="P:one-carbon metabolic process"/>
    <property type="evidence" value="ECO:0007669"/>
    <property type="project" value="UniProtKB-KW"/>
</dbReference>
<evidence type="ECO:0000256" key="7">
    <source>
        <dbReference type="PIRNR" id="PIRNR000194"/>
    </source>
</evidence>
<proteinExistence type="inferred from homology"/>
<name>A0A7W3J4X7_9MICO</name>
<evidence type="ECO:0000256" key="1">
    <source>
        <dbReference type="ARBA" id="ARBA00004903"/>
    </source>
</evidence>
<dbReference type="PANTHER" id="PTHR48069:SF3">
    <property type="entry name" value="DIHYDROFOLATE REDUCTASE"/>
    <property type="match status" value="1"/>
</dbReference>
<dbReference type="InterPro" id="IPR001796">
    <property type="entry name" value="DHFR_dom"/>
</dbReference>
<dbReference type="CDD" id="cd00209">
    <property type="entry name" value="DHFR"/>
    <property type="match status" value="1"/>
</dbReference>
<evidence type="ECO:0000256" key="4">
    <source>
        <dbReference type="ARBA" id="ARBA00022563"/>
    </source>
</evidence>
<dbReference type="Gene3D" id="3.40.430.10">
    <property type="entry name" value="Dihydrofolate Reductase, subunit A"/>
    <property type="match status" value="1"/>
</dbReference>
<dbReference type="UniPathway" id="UPA00077">
    <property type="reaction ID" value="UER00158"/>
</dbReference>
<protein>
    <recommendedName>
        <fullName evidence="3 7">Dihydrofolate reductase</fullName>
        <ecNumber evidence="3 7">1.5.1.3</ecNumber>
    </recommendedName>
</protein>
<dbReference type="EMBL" id="JACGWV010000001">
    <property type="protein sequence ID" value="MBA8806386.1"/>
    <property type="molecule type" value="Genomic_DNA"/>
</dbReference>